<evidence type="ECO:0008006" key="4">
    <source>
        <dbReference type="Google" id="ProtNLM"/>
    </source>
</evidence>
<feature type="region of interest" description="Disordered" evidence="1">
    <location>
        <begin position="256"/>
        <end position="279"/>
    </location>
</feature>
<accession>A0ABQ9E0L1</accession>
<dbReference type="Proteomes" id="UP001217089">
    <property type="component" value="Unassembled WGS sequence"/>
</dbReference>
<evidence type="ECO:0000313" key="3">
    <source>
        <dbReference type="Proteomes" id="UP001217089"/>
    </source>
</evidence>
<evidence type="ECO:0000313" key="2">
    <source>
        <dbReference type="EMBL" id="KAJ8298854.1"/>
    </source>
</evidence>
<name>A0ABQ9E0L1_TEGGR</name>
<proteinExistence type="predicted"/>
<protein>
    <recommendedName>
        <fullName evidence="4">Peptidase A2 domain-containing protein</fullName>
    </recommendedName>
</protein>
<feature type="compositionally biased region" description="Polar residues" evidence="1">
    <location>
        <begin position="259"/>
        <end position="278"/>
    </location>
</feature>
<gene>
    <name evidence="2" type="ORF">KUTeg_022914</name>
</gene>
<dbReference type="EMBL" id="JARBDR010000921">
    <property type="protein sequence ID" value="KAJ8298854.1"/>
    <property type="molecule type" value="Genomic_DNA"/>
</dbReference>
<evidence type="ECO:0000256" key="1">
    <source>
        <dbReference type="SAM" id="MobiDB-lite"/>
    </source>
</evidence>
<comment type="caution">
    <text evidence="2">The sequence shown here is derived from an EMBL/GenBank/DDBJ whole genome shotgun (WGS) entry which is preliminary data.</text>
</comment>
<keyword evidence="3" id="KW-1185">Reference proteome</keyword>
<reference evidence="2 3" key="1">
    <citation type="submission" date="2022-12" db="EMBL/GenBank/DDBJ databases">
        <title>Chromosome-level genome of Tegillarca granosa.</title>
        <authorList>
            <person name="Kim J."/>
        </authorList>
    </citation>
    <scope>NUCLEOTIDE SEQUENCE [LARGE SCALE GENOMIC DNA]</scope>
    <source>
        <strain evidence="2">Teg-2019</strain>
        <tissue evidence="2">Adductor muscle</tissue>
    </source>
</reference>
<organism evidence="2 3">
    <name type="scientific">Tegillarca granosa</name>
    <name type="common">Malaysian cockle</name>
    <name type="synonym">Anadara granosa</name>
    <dbReference type="NCBI Taxonomy" id="220873"/>
    <lineage>
        <taxon>Eukaryota</taxon>
        <taxon>Metazoa</taxon>
        <taxon>Spiralia</taxon>
        <taxon>Lophotrochozoa</taxon>
        <taxon>Mollusca</taxon>
        <taxon>Bivalvia</taxon>
        <taxon>Autobranchia</taxon>
        <taxon>Pteriomorphia</taxon>
        <taxon>Arcoida</taxon>
        <taxon>Arcoidea</taxon>
        <taxon>Arcidae</taxon>
        <taxon>Tegillarca</taxon>
    </lineage>
</organism>
<sequence>MPTLECPVEGCDWQSQDLDAAFAAAMTAALQIHDRTVNQLQAQPAAAAAPKLKLDPPTIAAGCDPDQWSAFTRQWEMYKVGMAITQGVIPTALFYCCDSDLRTDIMRDQRGNITDMPEADLMNVIKRDEIIKDNLVRGIADPEILSDLLGDPKTDRTLEETVSFIAQKEQGKVTRSAVGDSAGAMSSTTQSQKSVQGSGGMCWACGGPAHGQRNDHRARQRSCEAWTFTCAKCKVKGHYTKSCSKCSTCGAWGHRDSSSRACTQGRGQKLRNQGPSQELTKDADDKVGYVYDQLCTTSGQYQNIAHLEHHIFEGQWIARPSKPHPMLLVNMTPLAEDHASFGHPIKDVTRLKTIQLSMVADTGCQSTIIPLQTANNLGITRKDLLPVKLVMRGAIKENLGVIGAVAVEVKPPSADRTRVARRL</sequence>